<feature type="signal peptide" evidence="16">
    <location>
        <begin position="1"/>
        <end position="18"/>
    </location>
</feature>
<evidence type="ECO:0000256" key="15">
    <source>
        <dbReference type="ARBA" id="ARBA00030824"/>
    </source>
</evidence>
<dbReference type="InterPro" id="IPR055356">
    <property type="entry name" value="ZP-N"/>
</dbReference>
<evidence type="ECO:0000256" key="11">
    <source>
        <dbReference type="ARBA" id="ARBA00022989"/>
    </source>
</evidence>
<dbReference type="Gene3D" id="2.60.40.4100">
    <property type="entry name" value="Zona pellucida, ZP-C domain"/>
    <property type="match status" value="1"/>
</dbReference>
<evidence type="ECO:0000256" key="16">
    <source>
        <dbReference type="SAM" id="SignalP"/>
    </source>
</evidence>
<keyword evidence="11" id="KW-1133">Transmembrane helix</keyword>
<reference evidence="18" key="1">
    <citation type="submission" date="2025-08" db="UniProtKB">
        <authorList>
            <consortium name="Ensembl"/>
        </authorList>
    </citation>
    <scope>IDENTIFICATION</scope>
</reference>
<dbReference type="PANTHER" id="PTHR11576:SF2">
    <property type="entry name" value="ZONA PELLUCIDA SPERM-BINDING PROTEIN 3"/>
    <property type="match status" value="1"/>
</dbReference>
<dbReference type="GO" id="GO:0005886">
    <property type="term" value="C:plasma membrane"/>
    <property type="evidence" value="ECO:0007669"/>
    <property type="project" value="UniProtKB-SubCell"/>
</dbReference>
<feature type="domain" description="ZP" evidence="17">
    <location>
        <begin position="342"/>
        <end position="602"/>
    </location>
</feature>
<keyword evidence="13" id="KW-1015">Disulfide bond</keyword>
<keyword evidence="8" id="KW-0165">Cleavage on pair of basic residues</keyword>
<dbReference type="AlphaFoldDB" id="A0A3B3QJE9"/>
<dbReference type="SMART" id="SM00241">
    <property type="entry name" value="ZP"/>
    <property type="match status" value="1"/>
</dbReference>
<dbReference type="InterPro" id="IPR001507">
    <property type="entry name" value="ZP_dom"/>
</dbReference>
<keyword evidence="14" id="KW-0325">Glycoprotein</keyword>
<feature type="chain" id="PRO_5017265932" description="Zona pellucida sperm-binding protein 3" evidence="16">
    <location>
        <begin position="19"/>
        <end position="685"/>
    </location>
</feature>
<dbReference type="Gene3D" id="2.60.40.3210">
    <property type="entry name" value="Zona pellucida, ZP-N domain"/>
    <property type="match status" value="1"/>
</dbReference>
<keyword evidence="7" id="KW-0272">Extracellular matrix</keyword>
<dbReference type="STRING" id="1676925.ENSPKIP00000005680"/>
<name>A0A3B3QJE9_9TELE</name>
<evidence type="ECO:0000256" key="10">
    <source>
        <dbReference type="ARBA" id="ARBA00022729"/>
    </source>
</evidence>
<dbReference type="GO" id="GO:0032190">
    <property type="term" value="F:acrosin binding"/>
    <property type="evidence" value="ECO:0007669"/>
    <property type="project" value="TreeGrafter"/>
</dbReference>
<evidence type="ECO:0000256" key="13">
    <source>
        <dbReference type="ARBA" id="ARBA00023157"/>
    </source>
</evidence>
<dbReference type="FunFam" id="2.60.40.3210:FF:000001">
    <property type="entry name" value="Zona pellucida sperm-binding protein 3"/>
    <property type="match status" value="1"/>
</dbReference>
<evidence type="ECO:0000256" key="9">
    <source>
        <dbReference type="ARBA" id="ARBA00022692"/>
    </source>
</evidence>
<keyword evidence="19" id="KW-1185">Reference proteome</keyword>
<dbReference type="InterPro" id="IPR055355">
    <property type="entry name" value="ZP-C"/>
</dbReference>
<dbReference type="GO" id="GO:0031012">
    <property type="term" value="C:extracellular matrix"/>
    <property type="evidence" value="ECO:0007669"/>
    <property type="project" value="TreeGrafter"/>
</dbReference>
<accession>A0A3B3QJE9</accession>
<dbReference type="GeneTree" id="ENSGT01030000234567"/>
<reference evidence="18" key="2">
    <citation type="submission" date="2025-09" db="UniProtKB">
        <authorList>
            <consortium name="Ensembl"/>
        </authorList>
    </citation>
    <scope>IDENTIFICATION</scope>
</reference>
<evidence type="ECO:0000256" key="8">
    <source>
        <dbReference type="ARBA" id="ARBA00022685"/>
    </source>
</evidence>
<keyword evidence="10 16" id="KW-0732">Signal</keyword>
<comment type="subcellular location">
    <subcellularLocation>
        <location evidence="1">Cell membrane</location>
        <topology evidence="1">Single-pass type I membrane protein</topology>
    </subcellularLocation>
    <subcellularLocation>
        <location evidence="2">Secreted</location>
        <location evidence="2">Extracellular space</location>
        <location evidence="2">Extracellular matrix</location>
    </subcellularLocation>
</comment>
<dbReference type="GO" id="GO:2000344">
    <property type="term" value="P:positive regulation of acrosome reaction"/>
    <property type="evidence" value="ECO:0007669"/>
    <property type="project" value="TreeGrafter"/>
</dbReference>
<dbReference type="GO" id="GO:0035803">
    <property type="term" value="P:egg coat formation"/>
    <property type="evidence" value="ECO:0007669"/>
    <property type="project" value="TreeGrafter"/>
</dbReference>
<dbReference type="FunFam" id="2.60.40.4100:FF:000002">
    <property type="entry name" value="Zona pellucida sperm-binding protein 3"/>
    <property type="match status" value="1"/>
</dbReference>
<evidence type="ECO:0000313" key="19">
    <source>
        <dbReference type="Proteomes" id="UP000261540"/>
    </source>
</evidence>
<dbReference type="Pfam" id="PF00100">
    <property type="entry name" value="Zona_pellucida"/>
    <property type="match status" value="1"/>
</dbReference>
<evidence type="ECO:0000256" key="6">
    <source>
        <dbReference type="ARBA" id="ARBA00022525"/>
    </source>
</evidence>
<evidence type="ECO:0000256" key="7">
    <source>
        <dbReference type="ARBA" id="ARBA00022530"/>
    </source>
</evidence>
<evidence type="ECO:0000256" key="2">
    <source>
        <dbReference type="ARBA" id="ARBA00004498"/>
    </source>
</evidence>
<dbReference type="InterPro" id="IPR042235">
    <property type="entry name" value="ZP-C_dom"/>
</dbReference>
<keyword evidence="6" id="KW-0964">Secreted</keyword>
<evidence type="ECO:0000256" key="1">
    <source>
        <dbReference type="ARBA" id="ARBA00004251"/>
    </source>
</evidence>
<protein>
    <recommendedName>
        <fullName evidence="4">Zona pellucida sperm-binding protein 3</fullName>
    </recommendedName>
    <alternativeName>
        <fullName evidence="15">Zona pellucida glycoprotein 3</fullName>
    </alternativeName>
</protein>
<evidence type="ECO:0000256" key="4">
    <source>
        <dbReference type="ARBA" id="ARBA00017980"/>
    </source>
</evidence>
<proteinExistence type="inferred from homology"/>
<organism evidence="18 19">
    <name type="scientific">Paramormyrops kingsleyae</name>
    <dbReference type="NCBI Taxonomy" id="1676925"/>
    <lineage>
        <taxon>Eukaryota</taxon>
        <taxon>Metazoa</taxon>
        <taxon>Chordata</taxon>
        <taxon>Craniata</taxon>
        <taxon>Vertebrata</taxon>
        <taxon>Euteleostomi</taxon>
        <taxon>Actinopterygii</taxon>
        <taxon>Neopterygii</taxon>
        <taxon>Teleostei</taxon>
        <taxon>Osteoglossocephala</taxon>
        <taxon>Osteoglossomorpha</taxon>
        <taxon>Osteoglossiformes</taxon>
        <taxon>Mormyridae</taxon>
        <taxon>Paramormyrops</taxon>
    </lineage>
</organism>
<evidence type="ECO:0000256" key="14">
    <source>
        <dbReference type="ARBA" id="ARBA00023180"/>
    </source>
</evidence>
<dbReference type="InterPro" id="IPR048290">
    <property type="entry name" value="ZP_chr"/>
</dbReference>
<keyword evidence="12" id="KW-0472">Membrane</keyword>
<evidence type="ECO:0000256" key="5">
    <source>
        <dbReference type="ARBA" id="ARBA00022475"/>
    </source>
</evidence>
<sequence length="685" mass="75091">MLFVGIWGLMVLSSLCNGQFPRERQPQTRSLWKRLWSDTRQPQILWVQALQSPHELHPVLPLQELQEVSKSHNEGRLDILGPSKQTIDAPLVMQESQELPQGVTSFTPGPAETPVVTPGTEEVLLVMLGPAGPPVVLPGTEEVLFVTPGPAEGPAVTPGPAEGPAAMRVPAVTPGPAAMRVPAVTEGPAAMRVPAVTPGPVETPGPAEGPAVSVVTSAAAGPFVVMPGAEEAPVSQWQHVQVQQLPFMEQQPGFSQELIAQSFVPRWHKVPQPQYLGLQDQVVKPQPWDPVSHRQLQPSMWTRAEQPQRPKSDQKVLRLQSNPTAEKHLQRPEAEVQPVLAECQERSVLVAVRRDSLGFGQLIQPTEVHLGGCAPKGQDASAQLLLFESELHGCGSTLTMTKDFLVYTFTLKYEPQEMLSAPIVRMNSATVRIECTYLRKHKVSSGALKPTWIPFYTSLSAEQLFVFSLRFMNDDWLSEKSSKVYVLGDVMNIEVSVSSANHVPLRVFVDSCVATSAPDVNTAPRYTFIQNHGCLTDAKMTASRSRFLPRTQDDKLHMQLDAFRFSQAPHSSVYLTCFLKAAATSAPSDSQYKACFFSAPANRWMAVDWDSNVCTCCDFDCAPRKARGLADSAMYWEGQSTLGPVSVLEKPGQNDLLPQQGMFKCDRKPRCTAASKTSGWNGELP</sequence>
<evidence type="ECO:0000313" key="18">
    <source>
        <dbReference type="Ensembl" id="ENSPKIP00000005680.1"/>
    </source>
</evidence>
<comment type="similarity">
    <text evidence="3">Belongs to the ZP domain family. ZPC subfamily.</text>
</comment>
<evidence type="ECO:0000259" key="17">
    <source>
        <dbReference type="PROSITE" id="PS51034"/>
    </source>
</evidence>
<keyword evidence="5" id="KW-1003">Cell membrane</keyword>
<dbReference type="PRINTS" id="PR00023">
    <property type="entry name" value="ZPELLUCIDA"/>
</dbReference>
<dbReference type="Pfam" id="PF23344">
    <property type="entry name" value="ZP-N"/>
    <property type="match status" value="1"/>
</dbReference>
<evidence type="ECO:0000256" key="12">
    <source>
        <dbReference type="ARBA" id="ARBA00023136"/>
    </source>
</evidence>
<evidence type="ECO:0000256" key="3">
    <source>
        <dbReference type="ARBA" id="ARBA00006735"/>
    </source>
</evidence>
<dbReference type="PROSITE" id="PS51034">
    <property type="entry name" value="ZP_2"/>
    <property type="match status" value="1"/>
</dbReference>
<dbReference type="PANTHER" id="PTHR11576">
    <property type="entry name" value="ZONA PELLUCIDA SPERM-BINDING PROTEIN 3"/>
    <property type="match status" value="1"/>
</dbReference>
<dbReference type="Proteomes" id="UP000261540">
    <property type="component" value="Unplaced"/>
</dbReference>
<dbReference type="Ensembl" id="ENSPKIT00000029688.1">
    <property type="protein sequence ID" value="ENSPKIP00000005680.1"/>
    <property type="gene ID" value="ENSPKIG00000022261.1"/>
</dbReference>
<dbReference type="GO" id="GO:0007339">
    <property type="term" value="P:binding of sperm to zona pellucida"/>
    <property type="evidence" value="ECO:0007669"/>
    <property type="project" value="TreeGrafter"/>
</dbReference>
<keyword evidence="9" id="KW-0812">Transmembrane</keyword>